<evidence type="ECO:0000256" key="6">
    <source>
        <dbReference type="ARBA" id="ARBA00023015"/>
    </source>
</evidence>
<reference evidence="12" key="1">
    <citation type="submission" date="2022-03" db="EMBL/GenBank/DDBJ databases">
        <authorList>
            <person name="Sayadi A."/>
        </authorList>
    </citation>
    <scope>NUCLEOTIDE SEQUENCE</scope>
</reference>
<dbReference type="InterPro" id="IPR050636">
    <property type="entry name" value="C2H2-ZF_domain-containing"/>
</dbReference>
<dbReference type="PROSITE" id="PS50157">
    <property type="entry name" value="ZINC_FINGER_C2H2_2"/>
    <property type="match status" value="1"/>
</dbReference>
<gene>
    <name evidence="12" type="ORF">ACAOBT_LOCUS3113</name>
</gene>
<organism evidence="12 13">
    <name type="scientific">Acanthoscelides obtectus</name>
    <name type="common">Bean weevil</name>
    <name type="synonym">Bruchus obtectus</name>
    <dbReference type="NCBI Taxonomy" id="200917"/>
    <lineage>
        <taxon>Eukaryota</taxon>
        <taxon>Metazoa</taxon>
        <taxon>Ecdysozoa</taxon>
        <taxon>Arthropoda</taxon>
        <taxon>Hexapoda</taxon>
        <taxon>Insecta</taxon>
        <taxon>Pterygota</taxon>
        <taxon>Neoptera</taxon>
        <taxon>Endopterygota</taxon>
        <taxon>Coleoptera</taxon>
        <taxon>Polyphaga</taxon>
        <taxon>Cucujiformia</taxon>
        <taxon>Chrysomeloidea</taxon>
        <taxon>Chrysomelidae</taxon>
        <taxon>Bruchinae</taxon>
        <taxon>Bruchini</taxon>
        <taxon>Acanthoscelides</taxon>
    </lineage>
</organism>
<keyword evidence="13" id="KW-1185">Reference proteome</keyword>
<evidence type="ECO:0000256" key="7">
    <source>
        <dbReference type="ARBA" id="ARBA00023163"/>
    </source>
</evidence>
<keyword evidence="2" id="KW-0479">Metal-binding</keyword>
<dbReference type="GO" id="GO:0008270">
    <property type="term" value="F:zinc ion binding"/>
    <property type="evidence" value="ECO:0007669"/>
    <property type="project" value="UniProtKB-KW"/>
</dbReference>
<evidence type="ECO:0000256" key="5">
    <source>
        <dbReference type="ARBA" id="ARBA00022833"/>
    </source>
</evidence>
<feature type="compositionally biased region" description="Basic and acidic residues" evidence="10">
    <location>
        <begin position="1"/>
        <end position="19"/>
    </location>
</feature>
<keyword evidence="5" id="KW-0862">Zinc</keyword>
<dbReference type="EMBL" id="CAKOFQ010006681">
    <property type="protein sequence ID" value="CAH1959314.1"/>
    <property type="molecule type" value="Genomic_DNA"/>
</dbReference>
<dbReference type="InterPro" id="IPR036236">
    <property type="entry name" value="Znf_C2H2_sf"/>
</dbReference>
<proteinExistence type="predicted"/>
<keyword evidence="8" id="KW-0539">Nucleus</keyword>
<comment type="subcellular location">
    <subcellularLocation>
        <location evidence="1">Nucleus</location>
    </subcellularLocation>
</comment>
<sequence length="80" mass="9177">MQALRKDIQTEERLDRPHEGSTCVQDCNECGQIFHKKDLLDLHKQGNAKDENYDCGECGVVFTEKSLLTAHMQTHTEDRS</sequence>
<dbReference type="PANTHER" id="PTHR47772:SF13">
    <property type="entry name" value="GASTRULA ZINC FINGER PROTEIN XLCGF49.1-LIKE-RELATED"/>
    <property type="match status" value="1"/>
</dbReference>
<dbReference type="OrthoDB" id="6601382at2759"/>
<evidence type="ECO:0000256" key="4">
    <source>
        <dbReference type="ARBA" id="ARBA00022771"/>
    </source>
</evidence>
<dbReference type="AlphaFoldDB" id="A0A9P0JWE3"/>
<evidence type="ECO:0000256" key="10">
    <source>
        <dbReference type="SAM" id="MobiDB-lite"/>
    </source>
</evidence>
<comment type="caution">
    <text evidence="12">The sequence shown here is derived from an EMBL/GenBank/DDBJ whole genome shotgun (WGS) entry which is preliminary data.</text>
</comment>
<feature type="region of interest" description="Disordered" evidence="10">
    <location>
        <begin position="1"/>
        <end position="21"/>
    </location>
</feature>
<dbReference type="SUPFAM" id="SSF57667">
    <property type="entry name" value="beta-beta-alpha zinc fingers"/>
    <property type="match status" value="1"/>
</dbReference>
<dbReference type="SMART" id="SM00355">
    <property type="entry name" value="ZnF_C2H2"/>
    <property type="match status" value="2"/>
</dbReference>
<dbReference type="PANTHER" id="PTHR47772">
    <property type="entry name" value="ZINC FINGER PROTEIN 200"/>
    <property type="match status" value="1"/>
</dbReference>
<protein>
    <recommendedName>
        <fullName evidence="11">C2H2-type domain-containing protein</fullName>
    </recommendedName>
</protein>
<evidence type="ECO:0000256" key="8">
    <source>
        <dbReference type="ARBA" id="ARBA00023242"/>
    </source>
</evidence>
<dbReference type="PROSITE" id="PS00028">
    <property type="entry name" value="ZINC_FINGER_C2H2_1"/>
    <property type="match status" value="1"/>
</dbReference>
<evidence type="ECO:0000256" key="9">
    <source>
        <dbReference type="PROSITE-ProRule" id="PRU00042"/>
    </source>
</evidence>
<dbReference type="Proteomes" id="UP001152888">
    <property type="component" value="Unassembled WGS sequence"/>
</dbReference>
<evidence type="ECO:0000259" key="11">
    <source>
        <dbReference type="PROSITE" id="PS50157"/>
    </source>
</evidence>
<accession>A0A9P0JWE3</accession>
<keyword evidence="7" id="KW-0804">Transcription</keyword>
<evidence type="ECO:0000313" key="12">
    <source>
        <dbReference type="EMBL" id="CAH1959314.1"/>
    </source>
</evidence>
<name>A0A9P0JWE3_ACAOB</name>
<dbReference type="Gene3D" id="3.30.160.60">
    <property type="entry name" value="Classic Zinc Finger"/>
    <property type="match status" value="1"/>
</dbReference>
<keyword evidence="4 9" id="KW-0863">Zinc-finger</keyword>
<keyword evidence="3" id="KW-0677">Repeat</keyword>
<dbReference type="InterPro" id="IPR013087">
    <property type="entry name" value="Znf_C2H2_type"/>
</dbReference>
<evidence type="ECO:0000256" key="2">
    <source>
        <dbReference type="ARBA" id="ARBA00022723"/>
    </source>
</evidence>
<dbReference type="GO" id="GO:0005634">
    <property type="term" value="C:nucleus"/>
    <property type="evidence" value="ECO:0007669"/>
    <property type="project" value="UniProtKB-SubCell"/>
</dbReference>
<evidence type="ECO:0000256" key="3">
    <source>
        <dbReference type="ARBA" id="ARBA00022737"/>
    </source>
</evidence>
<dbReference type="Pfam" id="PF00096">
    <property type="entry name" value="zf-C2H2"/>
    <property type="match status" value="1"/>
</dbReference>
<keyword evidence="6" id="KW-0805">Transcription regulation</keyword>
<feature type="domain" description="C2H2-type" evidence="11">
    <location>
        <begin position="53"/>
        <end position="80"/>
    </location>
</feature>
<dbReference type="FunFam" id="3.30.160.60:FF:002960">
    <property type="entry name" value="Zinc finger protein 19"/>
    <property type="match status" value="1"/>
</dbReference>
<evidence type="ECO:0000313" key="13">
    <source>
        <dbReference type="Proteomes" id="UP001152888"/>
    </source>
</evidence>
<evidence type="ECO:0000256" key="1">
    <source>
        <dbReference type="ARBA" id="ARBA00004123"/>
    </source>
</evidence>